<feature type="region of interest" description="Disordered" evidence="1">
    <location>
        <begin position="190"/>
        <end position="214"/>
    </location>
</feature>
<name>A0A7J7JIP7_BUGNE</name>
<evidence type="ECO:0000256" key="1">
    <source>
        <dbReference type="SAM" id="MobiDB-lite"/>
    </source>
</evidence>
<protein>
    <submittedName>
        <fullName evidence="2">Uncharacterized protein</fullName>
    </submittedName>
</protein>
<feature type="region of interest" description="Disordered" evidence="1">
    <location>
        <begin position="76"/>
        <end position="140"/>
    </location>
</feature>
<dbReference type="AlphaFoldDB" id="A0A7J7JIP7"/>
<sequence length="489" mass="53035">MCITLDMDDQPTPTHFANLQYDEDGRAYRRTRKKVKKGSQKQKWRHAFTENVETISSTVFSTHTQQDYYNDITETVYNNPETTEPPASTPPIISHAPQPNIDTPKTGSKEEDNVYMSLNTPRHSNPKPHSRPLPKPPQNISSETVALLNRQRMLDQTPMCDPQFGVNYKSSELAPGYDELHYQNLSAPPVNKQQHKEADKHKRTPYPSQPMTPLQTSQQRLSNYQSMQGIADLYQTIPSRANGRSERAPNQARPCDQASQKVVGDQPLSHVADKTSVVHGAAEPSYSSRVSVAETGKSNDFTADIEKKAFAVSQGLNSQFSNQNEATVPTKASQNLRTKPESTTAAVNIPQQRAANKQDAIAAVPPPGVVLASPPPSTVPPVRPQGAVPPVRLQGAVPPVRLQGAVPPVRPQGAGTHFRSPGAGPPVRPPSTVPISPPSSAVSASPPPSAVPPIRPPCPVLAVPPPGVVLPVRSPGKQTVRTDNSKMKM</sequence>
<feature type="region of interest" description="Disordered" evidence="1">
    <location>
        <begin position="241"/>
        <end position="266"/>
    </location>
</feature>
<evidence type="ECO:0000313" key="2">
    <source>
        <dbReference type="EMBL" id="KAF6025511.1"/>
    </source>
</evidence>
<feature type="compositionally biased region" description="Pro residues" evidence="1">
    <location>
        <begin position="423"/>
        <end position="437"/>
    </location>
</feature>
<feature type="compositionally biased region" description="Low complexity" evidence="1">
    <location>
        <begin position="80"/>
        <end position="94"/>
    </location>
</feature>
<dbReference type="Proteomes" id="UP000593567">
    <property type="component" value="Unassembled WGS sequence"/>
</dbReference>
<organism evidence="2 3">
    <name type="scientific">Bugula neritina</name>
    <name type="common">Brown bryozoan</name>
    <name type="synonym">Sertularia neritina</name>
    <dbReference type="NCBI Taxonomy" id="10212"/>
    <lineage>
        <taxon>Eukaryota</taxon>
        <taxon>Metazoa</taxon>
        <taxon>Spiralia</taxon>
        <taxon>Lophotrochozoa</taxon>
        <taxon>Bryozoa</taxon>
        <taxon>Gymnolaemata</taxon>
        <taxon>Cheilostomatida</taxon>
        <taxon>Flustrina</taxon>
        <taxon>Buguloidea</taxon>
        <taxon>Bugulidae</taxon>
        <taxon>Bugula</taxon>
    </lineage>
</organism>
<feature type="compositionally biased region" description="Pro residues" evidence="1">
    <location>
        <begin position="445"/>
        <end position="468"/>
    </location>
</feature>
<evidence type="ECO:0000313" key="3">
    <source>
        <dbReference type="Proteomes" id="UP000593567"/>
    </source>
</evidence>
<feature type="region of interest" description="Disordered" evidence="1">
    <location>
        <begin position="321"/>
        <end position="346"/>
    </location>
</feature>
<proteinExistence type="predicted"/>
<dbReference type="EMBL" id="VXIV02002451">
    <property type="protein sequence ID" value="KAF6025511.1"/>
    <property type="molecule type" value="Genomic_DNA"/>
</dbReference>
<feature type="region of interest" description="Disordered" evidence="1">
    <location>
        <begin position="402"/>
        <end position="489"/>
    </location>
</feature>
<keyword evidence="3" id="KW-1185">Reference proteome</keyword>
<comment type="caution">
    <text evidence="2">The sequence shown here is derived from an EMBL/GenBank/DDBJ whole genome shotgun (WGS) entry which is preliminary data.</text>
</comment>
<reference evidence="2" key="1">
    <citation type="submission" date="2020-06" db="EMBL/GenBank/DDBJ databases">
        <title>Draft genome of Bugula neritina, a colonial animal packing powerful symbionts and potential medicines.</title>
        <authorList>
            <person name="Rayko M."/>
        </authorList>
    </citation>
    <scope>NUCLEOTIDE SEQUENCE [LARGE SCALE GENOMIC DNA]</scope>
    <source>
        <strain evidence="2">Kwan_BN1</strain>
    </source>
</reference>
<accession>A0A7J7JIP7</accession>
<gene>
    <name evidence="2" type="ORF">EB796_016177</name>
</gene>